<comment type="caution">
    <text evidence="2">The sequence shown here is derived from an EMBL/GenBank/DDBJ whole genome shotgun (WGS) entry which is preliminary data.</text>
</comment>
<protein>
    <submittedName>
        <fullName evidence="2">Uncharacterized protein</fullName>
    </submittedName>
</protein>
<evidence type="ECO:0000313" key="2">
    <source>
        <dbReference type="EMBL" id="KAK4512069.1"/>
    </source>
</evidence>
<feature type="transmembrane region" description="Helical" evidence="1">
    <location>
        <begin position="187"/>
        <end position="212"/>
    </location>
</feature>
<dbReference type="EMBL" id="JASEJX010000024">
    <property type="protein sequence ID" value="KAK4512069.1"/>
    <property type="molecule type" value="Genomic_DNA"/>
</dbReference>
<dbReference type="Proteomes" id="UP001304243">
    <property type="component" value="Unassembled WGS sequence"/>
</dbReference>
<evidence type="ECO:0000313" key="3">
    <source>
        <dbReference type="Proteomes" id="UP001304243"/>
    </source>
</evidence>
<sequence length="520" mass="59109">MAIGSKLWNTLSSPGRHHKVECSAPTQFVTKSKTQDSFEVVGEELPHNIRLYHPEERKPMGGRIFDGITQYAGSRIAFVVTLILLVAWAIVGAVLGAPETWQIVMQDASSIQCYISDSLLMRQQQNYTYKLLTIISQLRSRVATVDRILRNPQAHQGIDAQQVNKMVIKDDVGDAVKMPSENLFDRVCNFASMAVGSMASLAIYWGGILAWIGVGHSLDFSDLWQLYINTGVAVELTFTSMFLQNTRRRHMEYLEKCLKRIMETDVELELLLREQADDNEPNPIVCIDPPQVSRAIRAIDYYGDVIGTGIGAFISVCVFITWIGVGNMMEYSSDWWLIIGTYTGLVGFVDGFVLRNVYFRQDEMLDEQFNILVDNDERLYQFLNIPLPTKPLEEDHSIITRISNWMGRVCAMPLAVLFSVIVVLALIAVASAMKWNQTGQLLCNTPTMIIEGFLLIVLIQAHNMSNIKRRVQLHDILIRRLQLLQYAKMNKNAYHVNEKHVQEKHVQEKHVHEAAHEKKN</sequence>
<dbReference type="GeneID" id="89956998"/>
<evidence type="ECO:0000256" key="1">
    <source>
        <dbReference type="SAM" id="Phobius"/>
    </source>
</evidence>
<accession>A0AAN7D8W0</accession>
<keyword evidence="1" id="KW-0812">Transmembrane</keyword>
<reference evidence="2 3" key="1">
    <citation type="submission" date="2022-11" db="EMBL/GenBank/DDBJ databases">
        <title>Mucor velutinosus strain NIH1002 WGS.</title>
        <authorList>
            <person name="Subramanian P."/>
            <person name="Mullikin J.C."/>
            <person name="Segre J.A."/>
            <person name="Zelazny A.M."/>
        </authorList>
    </citation>
    <scope>NUCLEOTIDE SEQUENCE [LARGE SCALE GENOMIC DNA]</scope>
    <source>
        <strain evidence="2 3">NIH1002</strain>
    </source>
</reference>
<name>A0AAN7D8W0_9FUNG</name>
<feature type="transmembrane region" description="Helical" evidence="1">
    <location>
        <begin position="409"/>
        <end position="433"/>
    </location>
</feature>
<keyword evidence="1" id="KW-0472">Membrane</keyword>
<feature type="transmembrane region" description="Helical" evidence="1">
    <location>
        <begin position="76"/>
        <end position="97"/>
    </location>
</feature>
<keyword evidence="1" id="KW-1133">Transmembrane helix</keyword>
<feature type="transmembrane region" description="Helical" evidence="1">
    <location>
        <begin position="335"/>
        <end position="354"/>
    </location>
</feature>
<organism evidence="2 3">
    <name type="scientific">Mucor velutinosus</name>
    <dbReference type="NCBI Taxonomy" id="708070"/>
    <lineage>
        <taxon>Eukaryota</taxon>
        <taxon>Fungi</taxon>
        <taxon>Fungi incertae sedis</taxon>
        <taxon>Mucoromycota</taxon>
        <taxon>Mucoromycotina</taxon>
        <taxon>Mucoromycetes</taxon>
        <taxon>Mucorales</taxon>
        <taxon>Mucorineae</taxon>
        <taxon>Mucoraceae</taxon>
        <taxon>Mucor</taxon>
    </lineage>
</organism>
<proteinExistence type="predicted"/>
<gene>
    <name evidence="2" type="ORF">ATC70_013312</name>
</gene>
<dbReference type="Pfam" id="PF04120">
    <property type="entry name" value="Iron_permease"/>
    <property type="match status" value="4"/>
</dbReference>
<feature type="transmembrane region" description="Helical" evidence="1">
    <location>
        <begin position="224"/>
        <end position="243"/>
    </location>
</feature>
<keyword evidence="3" id="KW-1185">Reference proteome</keyword>
<dbReference type="RefSeq" id="XP_064678735.1">
    <property type="nucleotide sequence ID" value="XM_064832476.1"/>
</dbReference>
<feature type="transmembrane region" description="Helical" evidence="1">
    <location>
        <begin position="301"/>
        <end position="323"/>
    </location>
</feature>
<dbReference type="GO" id="GO:0055085">
    <property type="term" value="P:transmembrane transport"/>
    <property type="evidence" value="ECO:0007669"/>
    <property type="project" value="InterPro"/>
</dbReference>
<feature type="transmembrane region" description="Helical" evidence="1">
    <location>
        <begin position="439"/>
        <end position="459"/>
    </location>
</feature>
<dbReference type="AlphaFoldDB" id="A0AAN7D8W0"/>
<dbReference type="InterPro" id="IPR007251">
    <property type="entry name" value="Iron_permease_Fet4"/>
</dbReference>